<evidence type="ECO:0000256" key="6">
    <source>
        <dbReference type="ARBA" id="ARBA00023242"/>
    </source>
</evidence>
<organism evidence="7 8">
    <name type="scientific">Xylaria bambusicola</name>
    <dbReference type="NCBI Taxonomy" id="326684"/>
    <lineage>
        <taxon>Eukaryota</taxon>
        <taxon>Fungi</taxon>
        <taxon>Dikarya</taxon>
        <taxon>Ascomycota</taxon>
        <taxon>Pezizomycotina</taxon>
        <taxon>Sordariomycetes</taxon>
        <taxon>Xylariomycetidae</taxon>
        <taxon>Xylariales</taxon>
        <taxon>Xylariaceae</taxon>
        <taxon>Xylaria</taxon>
    </lineage>
</organism>
<dbReference type="Proteomes" id="UP001305414">
    <property type="component" value="Unassembled WGS sequence"/>
</dbReference>
<dbReference type="SUPFAM" id="SSF57701">
    <property type="entry name" value="Zn2/Cys6 DNA-binding domain"/>
    <property type="match status" value="1"/>
</dbReference>
<proteinExistence type="predicted"/>
<evidence type="ECO:0000256" key="3">
    <source>
        <dbReference type="ARBA" id="ARBA00023015"/>
    </source>
</evidence>
<protein>
    <recommendedName>
        <fullName evidence="9">Zn(2)-C6 fungal-type domain-containing protein</fullName>
    </recommendedName>
</protein>
<dbReference type="InterPro" id="IPR021858">
    <property type="entry name" value="Fun_TF"/>
</dbReference>
<accession>A0AAN7U5U1</accession>
<name>A0AAN7U5U1_9PEZI</name>
<keyword evidence="6" id="KW-0539">Nucleus</keyword>
<evidence type="ECO:0000313" key="7">
    <source>
        <dbReference type="EMBL" id="KAK5625945.1"/>
    </source>
</evidence>
<sequence>MPLRKVKCDEEKPFCRRCTSTKRKCDGYAPGPTSSAISWYRPRHLFPNVNDHSERRSLQFFIEAAAPVLSGPLDPYFWTHLVLQFSQMESVVRHSVIALASLYEQVDNHRDSTTPLPDDNLVLSHYNSAIQHLKTTKNESLVLLVCVLFVCIEFLRGNRAAATVHSRHGISILRRVEETYPWAKEHLSPIFRRLSVLPFFFLDPERSGPVLLCLDDAIPSFSSFSEAQFYLDGILGRTIRLIRRSDVYRLGHMRHKNVSPSILTERDLTRTLLETWYSHFVQLEYKSPGLGLAPIHRCNMIMKYHLYRVWTENSFELDETAYDKWLDTFRAMIELLNSVKPSDSSRTLKFTFEMGFIPLLFFVAMKCRCLETRLRALSLMKQLAAVKESLWELVAMFASAKRLIEIEHGAILTDDGRLSGEPSCPGLPPDEMRIRDVSTGSHSVVQTINGKEVVGRSGGFFMLTVEDRIYIRSEFLPQPSWIPEIPRAISALATFGTRQ</sequence>
<evidence type="ECO:0000256" key="4">
    <source>
        <dbReference type="ARBA" id="ARBA00023125"/>
    </source>
</evidence>
<dbReference type="InterPro" id="IPR052360">
    <property type="entry name" value="Transcr_Regulatory_Proteins"/>
</dbReference>
<dbReference type="EMBL" id="JAWHQM010000003">
    <property type="protein sequence ID" value="KAK5625945.1"/>
    <property type="molecule type" value="Genomic_DNA"/>
</dbReference>
<keyword evidence="8" id="KW-1185">Reference proteome</keyword>
<comment type="caution">
    <text evidence="7">The sequence shown here is derived from an EMBL/GenBank/DDBJ whole genome shotgun (WGS) entry which is preliminary data.</text>
</comment>
<dbReference type="GO" id="GO:0003677">
    <property type="term" value="F:DNA binding"/>
    <property type="evidence" value="ECO:0007669"/>
    <property type="project" value="UniProtKB-KW"/>
</dbReference>
<dbReference type="GO" id="GO:0000981">
    <property type="term" value="F:DNA-binding transcription factor activity, RNA polymerase II-specific"/>
    <property type="evidence" value="ECO:0007669"/>
    <property type="project" value="InterPro"/>
</dbReference>
<dbReference type="Pfam" id="PF11951">
    <property type="entry name" value="Fungal_trans_2"/>
    <property type="match status" value="1"/>
</dbReference>
<evidence type="ECO:0008006" key="9">
    <source>
        <dbReference type="Google" id="ProtNLM"/>
    </source>
</evidence>
<dbReference type="PANTHER" id="PTHR36206">
    <property type="entry name" value="ASPERCRYPTIN BIOSYNTHESIS CLUSTER-SPECIFIC TRANSCRIPTION REGULATOR ATNN-RELATED"/>
    <property type="match status" value="1"/>
</dbReference>
<evidence type="ECO:0000256" key="5">
    <source>
        <dbReference type="ARBA" id="ARBA00023163"/>
    </source>
</evidence>
<reference evidence="7 8" key="1">
    <citation type="submission" date="2023-10" db="EMBL/GenBank/DDBJ databases">
        <title>Draft genome sequence of Xylaria bambusicola isolate GMP-LS, the root and basal stem rot pathogen of sugarcane in Indonesia.</title>
        <authorList>
            <person name="Selvaraj P."/>
            <person name="Muralishankar V."/>
            <person name="Muruganantham S."/>
            <person name="Sp S."/>
            <person name="Haryani S."/>
            <person name="Lau K.J.X."/>
            <person name="Naqvi N.I."/>
        </authorList>
    </citation>
    <scope>NUCLEOTIDE SEQUENCE [LARGE SCALE GENOMIC DNA]</scope>
    <source>
        <strain evidence="7">GMP-LS</strain>
    </source>
</reference>
<keyword evidence="3" id="KW-0805">Transcription regulation</keyword>
<keyword evidence="4" id="KW-0238">DNA-binding</keyword>
<dbReference type="Gene3D" id="4.10.240.10">
    <property type="entry name" value="Zn(2)-C6 fungal-type DNA-binding domain"/>
    <property type="match status" value="1"/>
</dbReference>
<keyword evidence="1" id="KW-0479">Metal-binding</keyword>
<gene>
    <name evidence="7" type="ORF">RRF57_001661</name>
</gene>
<dbReference type="InterPro" id="IPR036864">
    <property type="entry name" value="Zn2-C6_fun-type_DNA-bd_sf"/>
</dbReference>
<dbReference type="InterPro" id="IPR001138">
    <property type="entry name" value="Zn2Cys6_DnaBD"/>
</dbReference>
<dbReference type="AlphaFoldDB" id="A0AAN7U5U1"/>
<dbReference type="GO" id="GO:0008270">
    <property type="term" value="F:zinc ion binding"/>
    <property type="evidence" value="ECO:0007669"/>
    <property type="project" value="InterPro"/>
</dbReference>
<keyword evidence="2" id="KW-0862">Zinc</keyword>
<dbReference type="CDD" id="cd00067">
    <property type="entry name" value="GAL4"/>
    <property type="match status" value="1"/>
</dbReference>
<dbReference type="PANTHER" id="PTHR36206:SF16">
    <property type="entry name" value="TRANSCRIPTION FACTOR DOMAIN-CONTAINING PROTEIN-RELATED"/>
    <property type="match status" value="1"/>
</dbReference>
<keyword evidence="5" id="KW-0804">Transcription</keyword>
<evidence type="ECO:0000256" key="1">
    <source>
        <dbReference type="ARBA" id="ARBA00022723"/>
    </source>
</evidence>
<evidence type="ECO:0000256" key="2">
    <source>
        <dbReference type="ARBA" id="ARBA00022833"/>
    </source>
</evidence>
<evidence type="ECO:0000313" key="8">
    <source>
        <dbReference type="Proteomes" id="UP001305414"/>
    </source>
</evidence>